<reference evidence="1" key="1">
    <citation type="submission" date="2019-11" db="EMBL/GenBank/DDBJ databases">
        <title>Nori genome reveals adaptations in red seaweeds to the harsh intertidal environment.</title>
        <authorList>
            <person name="Wang D."/>
            <person name="Mao Y."/>
        </authorList>
    </citation>
    <scope>NUCLEOTIDE SEQUENCE</scope>
    <source>
        <tissue evidence="1">Gametophyte</tissue>
    </source>
</reference>
<dbReference type="EMBL" id="CM020619">
    <property type="protein sequence ID" value="KAK1862835.1"/>
    <property type="molecule type" value="Genomic_DNA"/>
</dbReference>
<protein>
    <submittedName>
        <fullName evidence="1">Uncharacterized protein</fullName>
    </submittedName>
</protein>
<gene>
    <name evidence="1" type="ORF">I4F81_005402</name>
</gene>
<accession>A0ACC3BYK9</accession>
<sequence length="262" mass="27124">MGRSAATLTRAHERGELGEGSGRERRRRGWSGEWGNGARWTWFLILSSLAWPCLRCTPLSLVCPLPCPAALAAGLLVVPTPTRVWRPRDVPRGAGGAAVWDMRARRSPLGSWAGVGGSRRRPMAVRPGSSPAGGRRASWRVALLADRSCRFAEEAAHGNPPPGPGTWAWAHAEGGCCRPSATSTPLAGGGAAVAAAVAAIVEASLAGGGECGGRPHPRRAASAPVLAAVAAAEVAVAVWHGTGWSWCAIRGAEVRRTGPPPE</sequence>
<comment type="caution">
    <text evidence="1">The sequence shown here is derived from an EMBL/GenBank/DDBJ whole genome shotgun (WGS) entry which is preliminary data.</text>
</comment>
<proteinExistence type="predicted"/>
<organism evidence="1 2">
    <name type="scientific">Pyropia yezoensis</name>
    <name type="common">Susabi-nori</name>
    <name type="synonym">Porphyra yezoensis</name>
    <dbReference type="NCBI Taxonomy" id="2788"/>
    <lineage>
        <taxon>Eukaryota</taxon>
        <taxon>Rhodophyta</taxon>
        <taxon>Bangiophyceae</taxon>
        <taxon>Bangiales</taxon>
        <taxon>Bangiaceae</taxon>
        <taxon>Pyropia</taxon>
    </lineage>
</organism>
<evidence type="ECO:0000313" key="1">
    <source>
        <dbReference type="EMBL" id="KAK1862835.1"/>
    </source>
</evidence>
<dbReference type="Proteomes" id="UP000798662">
    <property type="component" value="Chromosome 2"/>
</dbReference>
<keyword evidence="2" id="KW-1185">Reference proteome</keyword>
<evidence type="ECO:0000313" key="2">
    <source>
        <dbReference type="Proteomes" id="UP000798662"/>
    </source>
</evidence>
<name>A0ACC3BYK9_PYRYE</name>